<gene>
    <name evidence="2" type="ORF">BHW43_05945</name>
</gene>
<evidence type="ECO:0000259" key="1">
    <source>
        <dbReference type="Pfam" id="PF09983"/>
    </source>
</evidence>
<dbReference type="EMBL" id="MNTG01000029">
    <property type="protein sequence ID" value="OLA37596.1"/>
    <property type="molecule type" value="Genomic_DNA"/>
</dbReference>
<comment type="caution">
    <text evidence="2">The sequence shown here is derived from an EMBL/GenBank/DDBJ whole genome shotgun (WGS) entry which is preliminary data.</text>
</comment>
<proteinExistence type="predicted"/>
<organism evidence="2 3">
    <name type="scientific">Phascolarctobacterium succinatutens</name>
    <dbReference type="NCBI Taxonomy" id="626940"/>
    <lineage>
        <taxon>Bacteria</taxon>
        <taxon>Bacillati</taxon>
        <taxon>Bacillota</taxon>
        <taxon>Negativicutes</taxon>
        <taxon>Acidaminococcales</taxon>
        <taxon>Acidaminococcaceae</taxon>
        <taxon>Phascolarctobacterium</taxon>
    </lineage>
</organism>
<dbReference type="Pfam" id="PF09983">
    <property type="entry name" value="JetD_C"/>
    <property type="match status" value="1"/>
</dbReference>
<dbReference type="RefSeq" id="WP_337361134.1">
    <property type="nucleotide sequence ID" value="NZ_DAWEJP010000058.1"/>
</dbReference>
<dbReference type="InterPro" id="IPR024534">
    <property type="entry name" value="JetD_C"/>
</dbReference>
<reference evidence="2 3" key="1">
    <citation type="journal article" date="2016" name="Nat. Biotechnol.">
        <title>Measurement of bacterial replication rates in microbial communities.</title>
        <authorList>
            <person name="Brown C.T."/>
            <person name="Olm M.R."/>
            <person name="Thomas B.C."/>
            <person name="Banfield J.F."/>
        </authorList>
    </citation>
    <scope>NUCLEOTIDE SEQUENCE [LARGE SCALE GENOMIC DNA]</scope>
    <source>
        <strain evidence="2">46_33</strain>
    </source>
</reference>
<protein>
    <recommendedName>
        <fullName evidence="1">Wadjet protein JetD C-terminal domain-containing protein</fullName>
    </recommendedName>
</protein>
<name>A0A1Q6R5I8_9FIRM</name>
<sequence>MKKRRTLEEVLGSKINTEYSEQYAYIMELVGSGRIKPVLASKKNGKKPSLYREYWELEEKRDYSALKQELLFNLNPQIDITYYQHNLQTYDKERKDVLQLSSFLQNRAALLTKQVSYNERSFQIWQKEKFLLQGAGKKILSHCVLDLAELNCYSTAEPFAYFAATRAVPQKLLIIENKDTFFSMRKHLLAGNSQLLGENISTIIYGAGKRVVSYFQEFNASAEPYMLADGNELLYFGDLDYEGIGIYETLAEGFAEQGEIKPFIPAYLAMLAKAGNYKQLPSTKKDQNRNLQGGFFRYFPVNAQSQMQSILQKDLYIPQEILTISDF</sequence>
<dbReference type="Proteomes" id="UP000186777">
    <property type="component" value="Unassembled WGS sequence"/>
</dbReference>
<accession>A0A1Q6R5I8</accession>
<dbReference type="AlphaFoldDB" id="A0A1Q6R5I8"/>
<evidence type="ECO:0000313" key="2">
    <source>
        <dbReference type="EMBL" id="OLA37596.1"/>
    </source>
</evidence>
<dbReference type="STRING" id="626940.BHW43_05945"/>
<evidence type="ECO:0000313" key="3">
    <source>
        <dbReference type="Proteomes" id="UP000186777"/>
    </source>
</evidence>
<feature type="domain" description="Wadjet protein JetD C-terminal" evidence="1">
    <location>
        <begin position="156"/>
        <end position="254"/>
    </location>
</feature>